<feature type="transmembrane region" description="Helical" evidence="1">
    <location>
        <begin position="38"/>
        <end position="57"/>
    </location>
</feature>
<dbReference type="SUPFAM" id="SSF48317">
    <property type="entry name" value="Acid phosphatase/Vanadium-dependent haloperoxidase"/>
    <property type="match status" value="1"/>
</dbReference>
<keyword evidence="1" id="KW-0812">Transmembrane</keyword>
<evidence type="ECO:0000313" key="2">
    <source>
        <dbReference type="EMBL" id="CAJ1580032.1"/>
    </source>
</evidence>
<feature type="transmembrane region" description="Helical" evidence="1">
    <location>
        <begin position="6"/>
        <end position="26"/>
    </location>
</feature>
<reference evidence="2 3" key="1">
    <citation type="submission" date="2023-08" db="EMBL/GenBank/DDBJ databases">
        <authorList>
            <person name="Folkvardsen B D."/>
            <person name="Norman A."/>
        </authorList>
    </citation>
    <scope>NUCLEOTIDE SEQUENCE [LARGE SCALE GENOMIC DNA]</scope>
    <source>
        <strain evidence="2 3">Mu0050</strain>
    </source>
</reference>
<sequence length="260" mass="27056">MVEDALFGPAGAPTLMAVLTATSFLLSAQIQQWNERRNVAVALRMAGLLTLLGTVVVNMHRPGWLQAVDRVTASWMAGHRSENLNLVASTVGDVSSPGVVALGALTAAMLLSWRARSVLPGLVVLATVALAGLVTVALRTVLTRPHPPPALQMTAEPGGWLPPGHVAVGVALVGIVAVCGLTRGRRSARLGVTVAVCAAVVGMVVAPVYLGQRWLSDDIAGALLGAAVVYLGAVVWIAALPSRSTLRRVLSYRGPRKRLP</sequence>
<proteinExistence type="predicted"/>
<keyword evidence="1" id="KW-1133">Transmembrane helix</keyword>
<feature type="transmembrane region" description="Helical" evidence="1">
    <location>
        <begin position="94"/>
        <end position="111"/>
    </location>
</feature>
<accession>A0ABN9P122</accession>
<evidence type="ECO:0000313" key="3">
    <source>
        <dbReference type="Proteomes" id="UP001190466"/>
    </source>
</evidence>
<organism evidence="2 3">
    <name type="scientific">[Mycobacterium] wendilense</name>
    <dbReference type="NCBI Taxonomy" id="3064284"/>
    <lineage>
        <taxon>Bacteria</taxon>
        <taxon>Bacillati</taxon>
        <taxon>Actinomycetota</taxon>
        <taxon>Actinomycetes</taxon>
        <taxon>Mycobacteriales</taxon>
        <taxon>Mycobacteriaceae</taxon>
        <taxon>Mycolicibacter</taxon>
    </lineage>
</organism>
<evidence type="ECO:0008006" key="4">
    <source>
        <dbReference type="Google" id="ProtNLM"/>
    </source>
</evidence>
<feature type="transmembrane region" description="Helical" evidence="1">
    <location>
        <begin position="162"/>
        <end position="181"/>
    </location>
</feature>
<protein>
    <recommendedName>
        <fullName evidence="4">Phosphatidic acid phosphatase type 2/haloperoxidase domain-containing protein</fullName>
    </recommendedName>
</protein>
<gene>
    <name evidence="2" type="ORF">MU0050_000810</name>
</gene>
<feature type="transmembrane region" description="Helical" evidence="1">
    <location>
        <begin position="222"/>
        <end position="240"/>
    </location>
</feature>
<keyword evidence="1" id="KW-0472">Membrane</keyword>
<feature type="transmembrane region" description="Helical" evidence="1">
    <location>
        <begin position="188"/>
        <end position="210"/>
    </location>
</feature>
<keyword evidence="3" id="KW-1185">Reference proteome</keyword>
<dbReference type="InterPro" id="IPR036938">
    <property type="entry name" value="PAP2/HPO_sf"/>
</dbReference>
<evidence type="ECO:0000256" key="1">
    <source>
        <dbReference type="SAM" id="Phobius"/>
    </source>
</evidence>
<name>A0ABN9P122_9MYCO</name>
<feature type="transmembrane region" description="Helical" evidence="1">
    <location>
        <begin position="118"/>
        <end position="142"/>
    </location>
</feature>
<dbReference type="Proteomes" id="UP001190466">
    <property type="component" value="Chromosome"/>
</dbReference>
<dbReference type="EMBL" id="OY726395">
    <property type="protein sequence ID" value="CAJ1580032.1"/>
    <property type="molecule type" value="Genomic_DNA"/>
</dbReference>
<dbReference type="RefSeq" id="WP_316514478.1">
    <property type="nucleotide sequence ID" value="NZ_OY726395.1"/>
</dbReference>